<name>A0A0B1SCA2_OESDE</name>
<evidence type="ECO:0000256" key="1">
    <source>
        <dbReference type="SAM" id="MobiDB-lite"/>
    </source>
</evidence>
<feature type="compositionally biased region" description="Polar residues" evidence="1">
    <location>
        <begin position="63"/>
        <end position="72"/>
    </location>
</feature>
<feature type="compositionally biased region" description="Low complexity" evidence="1">
    <location>
        <begin position="26"/>
        <end position="36"/>
    </location>
</feature>
<gene>
    <name evidence="2" type="ORF">OESDEN_17757</name>
</gene>
<dbReference type="Proteomes" id="UP000053660">
    <property type="component" value="Unassembled WGS sequence"/>
</dbReference>
<dbReference type="AlphaFoldDB" id="A0A0B1SCA2"/>
<proteinExistence type="predicted"/>
<feature type="compositionally biased region" description="Low complexity" evidence="1">
    <location>
        <begin position="1"/>
        <end position="13"/>
    </location>
</feature>
<organism evidence="2 3">
    <name type="scientific">Oesophagostomum dentatum</name>
    <name type="common">Nodular worm</name>
    <dbReference type="NCBI Taxonomy" id="61180"/>
    <lineage>
        <taxon>Eukaryota</taxon>
        <taxon>Metazoa</taxon>
        <taxon>Ecdysozoa</taxon>
        <taxon>Nematoda</taxon>
        <taxon>Chromadorea</taxon>
        <taxon>Rhabditida</taxon>
        <taxon>Rhabditina</taxon>
        <taxon>Rhabditomorpha</taxon>
        <taxon>Strongyloidea</taxon>
        <taxon>Strongylidae</taxon>
        <taxon>Oesophagostomum</taxon>
    </lineage>
</organism>
<dbReference type="OrthoDB" id="10072039at2759"/>
<sequence>EKSPRASTSTPPTSREHQRHGNTPGQSAQQQNSSSQVKTEPNGSPVIKKEPKDKDEHAERVTPNRTRPSGDTPTRAGPVKRERTSSEKAENISPSPLTEEEEKPPAKKSKEEDAATSWRTFYNAELARQKEAELNLDIDPEMRDLVAQSLTLENKLVAERDLVAQSLTLENKLVAELIKMKTAAALVAVQENEVCICNAKIQSLREMRSDLENRQSRLMAPAVVTMPDLNSRA</sequence>
<protein>
    <submittedName>
        <fullName evidence="2">Uncharacterized protein</fullName>
    </submittedName>
</protein>
<evidence type="ECO:0000313" key="3">
    <source>
        <dbReference type="Proteomes" id="UP000053660"/>
    </source>
</evidence>
<reference evidence="2 3" key="1">
    <citation type="submission" date="2014-03" db="EMBL/GenBank/DDBJ databases">
        <title>Draft genome of the hookworm Oesophagostomum dentatum.</title>
        <authorList>
            <person name="Mitreva M."/>
        </authorList>
    </citation>
    <scope>NUCLEOTIDE SEQUENCE [LARGE SCALE GENOMIC DNA]</scope>
    <source>
        <strain evidence="2 3">OD-Hann</strain>
    </source>
</reference>
<keyword evidence="3" id="KW-1185">Reference proteome</keyword>
<feature type="compositionally biased region" description="Basic and acidic residues" evidence="1">
    <location>
        <begin position="103"/>
        <end position="113"/>
    </location>
</feature>
<accession>A0A0B1SCA2</accession>
<dbReference type="EMBL" id="KN578787">
    <property type="protein sequence ID" value="KHJ82549.1"/>
    <property type="molecule type" value="Genomic_DNA"/>
</dbReference>
<feature type="region of interest" description="Disordered" evidence="1">
    <location>
        <begin position="1"/>
        <end position="114"/>
    </location>
</feature>
<feature type="non-terminal residue" evidence="2">
    <location>
        <position position="1"/>
    </location>
</feature>
<feature type="compositionally biased region" description="Basic and acidic residues" evidence="1">
    <location>
        <begin position="79"/>
        <end position="90"/>
    </location>
</feature>
<feature type="compositionally biased region" description="Basic and acidic residues" evidence="1">
    <location>
        <begin position="47"/>
        <end position="62"/>
    </location>
</feature>
<evidence type="ECO:0000313" key="2">
    <source>
        <dbReference type="EMBL" id="KHJ82549.1"/>
    </source>
</evidence>